<dbReference type="PRINTS" id="PR00723">
    <property type="entry name" value="SUBTILISIN"/>
</dbReference>
<keyword evidence="3" id="KW-0732">Signal</keyword>
<proteinExistence type="inferred from homology"/>
<dbReference type="EMBL" id="KZ155804">
    <property type="protein sequence ID" value="OUS44745.1"/>
    <property type="molecule type" value="Genomic_DNA"/>
</dbReference>
<dbReference type="InterPro" id="IPR050131">
    <property type="entry name" value="Peptidase_S8_subtilisin-like"/>
</dbReference>
<dbReference type="InterPro" id="IPR023828">
    <property type="entry name" value="Peptidase_S8_Ser-AS"/>
</dbReference>
<evidence type="ECO:0000256" key="1">
    <source>
        <dbReference type="ARBA" id="ARBA00011073"/>
    </source>
</evidence>
<feature type="active site" description="Charge relay system" evidence="6 7">
    <location>
        <position position="136"/>
    </location>
</feature>
<feature type="domain" description="Peptidase S8/S53" evidence="9">
    <location>
        <begin position="77"/>
        <end position="401"/>
    </location>
</feature>
<feature type="region of interest" description="Disordered" evidence="8">
    <location>
        <begin position="16"/>
        <end position="44"/>
    </location>
</feature>
<feature type="active site" description="Charge relay system" evidence="6 7">
    <location>
        <position position="86"/>
    </location>
</feature>
<keyword evidence="4 7" id="KW-0378">Hydrolase</keyword>
<dbReference type="CDD" id="cd04848">
    <property type="entry name" value="Peptidases_S8_Autotransporter_serine_protease_like"/>
    <property type="match status" value="1"/>
</dbReference>
<dbReference type="InterPro" id="IPR034061">
    <property type="entry name" value="Peptidases_S8_Autotransporter"/>
</dbReference>
<dbReference type="Pfam" id="PF00082">
    <property type="entry name" value="Peptidase_S8"/>
    <property type="match status" value="1"/>
</dbReference>
<comment type="similarity">
    <text evidence="1 7">Belongs to the peptidase S8 family.</text>
</comment>
<reference evidence="10" key="1">
    <citation type="submission" date="2017-04" db="EMBL/GenBank/DDBJ databases">
        <title>Population genomics of picophytoplankton unveils novel chromosome hypervariability.</title>
        <authorList>
            <consortium name="DOE Joint Genome Institute"/>
            <person name="Blanc-Mathieu R."/>
            <person name="Krasovec M."/>
            <person name="Hebrard M."/>
            <person name="Yau S."/>
            <person name="Desgranges E."/>
            <person name="Martin J."/>
            <person name="Schackwitz W."/>
            <person name="Kuo A."/>
            <person name="Salin G."/>
            <person name="Donnadieu C."/>
            <person name="Desdevises Y."/>
            <person name="Sanchez-Ferandin S."/>
            <person name="Moreau H."/>
            <person name="Rivals E."/>
            <person name="Grigoriev I.V."/>
            <person name="Grimsley N."/>
            <person name="Eyre-Walker A."/>
            <person name="Piganeau G."/>
        </authorList>
    </citation>
    <scope>NUCLEOTIDE SEQUENCE [LARGE SCALE GENOMIC DNA]</scope>
    <source>
        <strain evidence="10">RCC 1115</strain>
    </source>
</reference>
<evidence type="ECO:0000256" key="7">
    <source>
        <dbReference type="PROSITE-ProRule" id="PRU01240"/>
    </source>
</evidence>
<feature type="compositionally biased region" description="Pro residues" evidence="8">
    <location>
        <begin position="26"/>
        <end position="40"/>
    </location>
</feature>
<dbReference type="InterPro" id="IPR022398">
    <property type="entry name" value="Peptidase_S8_His-AS"/>
</dbReference>
<feature type="active site" description="Charge relay system" evidence="6 7">
    <location>
        <position position="353"/>
    </location>
</feature>
<evidence type="ECO:0000259" key="9">
    <source>
        <dbReference type="Pfam" id="PF00082"/>
    </source>
</evidence>
<dbReference type="GO" id="GO:0004252">
    <property type="term" value="F:serine-type endopeptidase activity"/>
    <property type="evidence" value="ECO:0007669"/>
    <property type="project" value="UniProtKB-UniRule"/>
</dbReference>
<feature type="region of interest" description="Disordered" evidence="8">
    <location>
        <begin position="250"/>
        <end position="273"/>
    </location>
</feature>
<evidence type="ECO:0000256" key="4">
    <source>
        <dbReference type="ARBA" id="ARBA00022801"/>
    </source>
</evidence>
<dbReference type="PANTHER" id="PTHR43806:SF11">
    <property type="entry name" value="CEREVISIN-RELATED"/>
    <property type="match status" value="1"/>
</dbReference>
<dbReference type="InterPro" id="IPR015500">
    <property type="entry name" value="Peptidase_S8_subtilisin-rel"/>
</dbReference>
<dbReference type="InterPro" id="IPR000209">
    <property type="entry name" value="Peptidase_S8/S53_dom"/>
</dbReference>
<keyword evidence="5 7" id="KW-0720">Serine protease</keyword>
<dbReference type="GO" id="GO:0006508">
    <property type="term" value="P:proteolysis"/>
    <property type="evidence" value="ECO:0007669"/>
    <property type="project" value="UniProtKB-KW"/>
</dbReference>
<dbReference type="PANTHER" id="PTHR43806">
    <property type="entry name" value="PEPTIDASE S8"/>
    <property type="match status" value="1"/>
</dbReference>
<dbReference type="Gene3D" id="3.40.50.200">
    <property type="entry name" value="Peptidase S8/S53 domain"/>
    <property type="match status" value="1"/>
</dbReference>
<dbReference type="Proteomes" id="UP000195557">
    <property type="component" value="Unassembled WGS sequence"/>
</dbReference>
<evidence type="ECO:0000256" key="6">
    <source>
        <dbReference type="PIRSR" id="PIRSR615500-1"/>
    </source>
</evidence>
<evidence type="ECO:0000256" key="2">
    <source>
        <dbReference type="ARBA" id="ARBA00022670"/>
    </source>
</evidence>
<gene>
    <name evidence="10" type="ORF">BE221DRAFT_200922</name>
</gene>
<organism evidence="10">
    <name type="scientific">Ostreococcus tauri</name>
    <name type="common">Marine green alga</name>
    <dbReference type="NCBI Taxonomy" id="70448"/>
    <lineage>
        <taxon>Eukaryota</taxon>
        <taxon>Viridiplantae</taxon>
        <taxon>Chlorophyta</taxon>
        <taxon>Mamiellophyceae</taxon>
        <taxon>Mamiellales</taxon>
        <taxon>Bathycoccaceae</taxon>
        <taxon>Ostreococcus</taxon>
    </lineage>
</organism>
<name>A0A1Y5ICP3_OSTTA</name>
<accession>A0A1Y5ICP3</accession>
<evidence type="ECO:0000256" key="8">
    <source>
        <dbReference type="SAM" id="MobiDB-lite"/>
    </source>
</evidence>
<dbReference type="InterPro" id="IPR036852">
    <property type="entry name" value="Peptidase_S8/S53_dom_sf"/>
</dbReference>
<dbReference type="PROSITE" id="PS00137">
    <property type="entry name" value="SUBTILASE_HIS"/>
    <property type="match status" value="1"/>
</dbReference>
<keyword evidence="2 7" id="KW-0645">Protease</keyword>
<sequence length="799" mass="83457">MLGASAIVLGACAGGGGGGGSSAVTPMPPPPPPPPPPSNPFPDTIAEREQFETREYNATVGLPIIGASAAYALGATGQGQTVAVIDTGTDSDHPDLQGAVVQMFDVCADTACAGFNAAGDRVTITRQDGDTDTEGHGTLVTGVIAARRQDDFSSVLDDNTPNGIQGAAYEASIIDIRADSPGSCARTGEDEGCVYNDDTLVRAIEYAVAQGASIINMSLGGEIDNDPRLENAVRAAAAAGVLVVISAGNEAEPAGTDEDGNDTEAVGERPTEPAYIAGETSSLGRVVAVGAVDPNGILSDFSNRAGSAAQNFYLLAPGEDVISTGPDDDVAFPGDPTNDADSDGDYYRISGTSFAAPYVAGALALLLDAFPNLQSQPEVALQILLDTATDYVDTSPDLITGEVAGAGTDSVSGVGLLNLEEAFRPQGQQNLDFGIEKVSFTDALAPSGGAFGDWATNSGAFNSLVFQDQYQRGFRLNADAIAATLPSDALGSRLVNFETRADWAAGESYAVNAGNMSFSWSQARLQDDPTAPYQEDPQSTFQMRYSFSESQVELGRGGSLTHLAPDISLLNEPGVGNAFSTGGAWAKFSHAVTDDLVMDIFAAEQGGRSQSGFMFGRDAQDWSVRAGASFISDEDTALGGTLQERFGAQDQTEMTAYSLEGAWFAGSDWVLSSGMEMASVDLPGVDVEGIWTSRWSVGADRSLGEGRLHFIMAQPRRAETGFLNLDAPIGVDMNSQLIRDLVQAELTPSGRQIDFETRYTFGLTDTWSGEAAAVVSTSPNHISGAEDQEALWMRLSTPW</sequence>
<evidence type="ECO:0000256" key="5">
    <source>
        <dbReference type="ARBA" id="ARBA00022825"/>
    </source>
</evidence>
<evidence type="ECO:0000313" key="10">
    <source>
        <dbReference type="EMBL" id="OUS44745.1"/>
    </source>
</evidence>
<evidence type="ECO:0000256" key="3">
    <source>
        <dbReference type="ARBA" id="ARBA00022729"/>
    </source>
</evidence>
<dbReference type="PROSITE" id="PS00138">
    <property type="entry name" value="SUBTILASE_SER"/>
    <property type="match status" value="1"/>
</dbReference>
<dbReference type="PROSITE" id="PS51892">
    <property type="entry name" value="SUBTILASE"/>
    <property type="match status" value="1"/>
</dbReference>
<dbReference type="SUPFAM" id="SSF52743">
    <property type="entry name" value="Subtilisin-like"/>
    <property type="match status" value="1"/>
</dbReference>
<dbReference type="AlphaFoldDB" id="A0A1Y5ICP3"/>
<protein>
    <submittedName>
        <fullName evidence="10">Peptidase S8/S53 domain-containing protein</fullName>
    </submittedName>
</protein>